<reference evidence="2" key="1">
    <citation type="submission" date="2020-10" db="EMBL/GenBank/DDBJ databases">
        <title>Sequencing the genomes of 1000 actinobacteria strains.</title>
        <authorList>
            <person name="Klenk H.-P."/>
        </authorList>
    </citation>
    <scope>NUCLEOTIDE SEQUENCE</scope>
    <source>
        <strain evidence="2">DSM 45354</strain>
    </source>
</reference>
<dbReference type="AlphaFoldDB" id="A0A927N183"/>
<accession>A0A927N183</accession>
<dbReference type="PANTHER" id="PTHR37836">
    <property type="entry name" value="LMO1036 PROTEIN"/>
    <property type="match status" value="1"/>
</dbReference>
<dbReference type="InterPro" id="IPR025277">
    <property type="entry name" value="Apiosidase-like_cat_dom"/>
</dbReference>
<proteinExistence type="predicted"/>
<dbReference type="EMBL" id="JADBEM010000001">
    <property type="protein sequence ID" value="MBE1607077.1"/>
    <property type="molecule type" value="Genomic_DNA"/>
</dbReference>
<gene>
    <name evidence="2" type="ORF">HEB94_003925</name>
</gene>
<dbReference type="RefSeq" id="WP_192751078.1">
    <property type="nucleotide sequence ID" value="NZ_BAABJL010000151.1"/>
</dbReference>
<dbReference type="SUPFAM" id="SSF51445">
    <property type="entry name" value="(Trans)glycosidases"/>
    <property type="match status" value="1"/>
</dbReference>
<evidence type="ECO:0000313" key="3">
    <source>
        <dbReference type="Proteomes" id="UP000638648"/>
    </source>
</evidence>
<dbReference type="Gene3D" id="3.20.20.80">
    <property type="entry name" value="Glycosidases"/>
    <property type="match status" value="1"/>
</dbReference>
<keyword evidence="3" id="KW-1185">Reference proteome</keyword>
<organism evidence="2 3">
    <name type="scientific">Actinopolymorpha pittospori</name>
    <dbReference type="NCBI Taxonomy" id="648752"/>
    <lineage>
        <taxon>Bacteria</taxon>
        <taxon>Bacillati</taxon>
        <taxon>Actinomycetota</taxon>
        <taxon>Actinomycetes</taxon>
        <taxon>Propionibacteriales</taxon>
        <taxon>Actinopolymorphaceae</taxon>
        <taxon>Actinopolymorpha</taxon>
    </lineage>
</organism>
<dbReference type="Proteomes" id="UP000638648">
    <property type="component" value="Unassembled WGS sequence"/>
</dbReference>
<sequence length="426" mass="47601">MPRLTVDPSGTHLLLDGSFFPLVIDTAWSSFADPSEDEWRLYLSTRRRQGFTSVLISVLPILHDRDERPGAREPFALDADGRHDFSRLDDAFFATAREFTRIAHEEFGLRLMIGVLWNNYLAGTWGARRTPHAVMSDEARQAYLERVADTFGDLEPILVVGGDDNYTVPGANASYLEALEYLRKATPNCLFTTHSAPNAVLPDDLADGLDFFVHQSGHNVENQELTWRQAAPYLAHEPRKPVVNAEPPYEQHGKVKGYGRWSREDVRQANWTSVLAGASAGIGYGAHGMWMWHSPSGIFQASGSSLEPYHWPEALALPGALDISLLARLLADHRLYRLEPAQDLLADSAAEQFRLGASPDRALVALYQPYSREAEVLLDLSTYRIVGWDLAERAPLTVDPVVTDGRTRFRQVTSLADQLVIAERRP</sequence>
<name>A0A927N183_9ACTN</name>
<protein>
    <recommendedName>
        <fullName evidence="1">Apiosidase-like catalytic domain-containing protein</fullName>
    </recommendedName>
</protein>
<evidence type="ECO:0000313" key="2">
    <source>
        <dbReference type="EMBL" id="MBE1607077.1"/>
    </source>
</evidence>
<evidence type="ECO:0000259" key="1">
    <source>
        <dbReference type="Pfam" id="PF13204"/>
    </source>
</evidence>
<feature type="domain" description="Apiosidase-like catalytic" evidence="1">
    <location>
        <begin position="16"/>
        <end position="334"/>
    </location>
</feature>
<dbReference type="PANTHER" id="PTHR37836:SF3">
    <property type="entry name" value="ENDOGLUCANASE"/>
    <property type="match status" value="1"/>
</dbReference>
<comment type="caution">
    <text evidence="2">The sequence shown here is derived from an EMBL/GenBank/DDBJ whole genome shotgun (WGS) entry which is preliminary data.</text>
</comment>
<dbReference type="Pfam" id="PF13204">
    <property type="entry name" value="Apiosidase"/>
    <property type="match status" value="1"/>
</dbReference>
<dbReference type="InterPro" id="IPR017853">
    <property type="entry name" value="GH"/>
</dbReference>